<evidence type="ECO:0000259" key="7">
    <source>
        <dbReference type="PROSITE" id="PS50279"/>
    </source>
</evidence>
<dbReference type="RefSeq" id="XP_028033726.1">
    <property type="nucleotide sequence ID" value="XM_028177925.1"/>
</dbReference>
<dbReference type="InterPro" id="IPR002223">
    <property type="entry name" value="Kunitz_BPTI"/>
</dbReference>
<keyword evidence="8" id="KW-1185">Reference proteome</keyword>
<dbReference type="PANTHER" id="PTHR10083:SF374">
    <property type="entry name" value="BPTI_KUNITZ INHIBITOR DOMAIN-CONTAINING PROTEIN"/>
    <property type="match status" value="1"/>
</dbReference>
<dbReference type="InterPro" id="IPR020901">
    <property type="entry name" value="Prtase_inh_Kunz-CS"/>
</dbReference>
<dbReference type="CDD" id="cd22634">
    <property type="entry name" value="Kunitz_SCI-I-like"/>
    <property type="match status" value="2"/>
</dbReference>
<feature type="domain" description="BPTI/Kunitz inhibitor" evidence="7">
    <location>
        <begin position="33"/>
        <end position="84"/>
    </location>
</feature>
<feature type="chain" id="PRO_5026965381" evidence="6">
    <location>
        <begin position="24"/>
        <end position="198"/>
    </location>
</feature>
<gene>
    <name evidence="9" type="primary">LOC114245676</name>
</gene>
<keyword evidence="6" id="KW-0732">Signal</keyword>
<evidence type="ECO:0000256" key="6">
    <source>
        <dbReference type="SAM" id="SignalP"/>
    </source>
</evidence>
<dbReference type="Pfam" id="PF00014">
    <property type="entry name" value="Kunitz_BPTI"/>
    <property type="match status" value="2"/>
</dbReference>
<comment type="function">
    <text evidence="4">Inhibits chymotrypsin and thus avoids the accidental chymotrypsin-mediated activation of prophenoloxidase. This enzyme is required by the insect immune system to produce melanin which is used to engulf foreign objects.</text>
</comment>
<sequence>MLRSVLFLFAGVFFAACLTSVMSDEPTTDLPICEQAFGDAGLCFGYMKLYSYNQETKNCEEFIYGGCQGNDNRFSTLAECEQKCIKPYMNLPKCMQPFGITGLCMASIQRDVMLRSVLFLFAGVFFAACLTSVMSDEPTTDLPICEQAFADAGICLGYIKLYSYNQETKNCEEFIYGGCQGNDNRFSTLAECEQKCIN</sequence>
<feature type="signal peptide" evidence="6">
    <location>
        <begin position="1"/>
        <end position="23"/>
    </location>
</feature>
<keyword evidence="5" id="KW-0472">Membrane</keyword>
<dbReference type="PANTHER" id="PTHR10083">
    <property type="entry name" value="KUNITZ-TYPE PROTEASE INHIBITOR-RELATED"/>
    <property type="match status" value="1"/>
</dbReference>
<reference evidence="9" key="1">
    <citation type="submission" date="2025-08" db="UniProtKB">
        <authorList>
            <consortium name="RefSeq"/>
        </authorList>
    </citation>
    <scope>IDENTIFICATION</scope>
    <source>
        <tissue evidence="9">Silk gland</tissue>
    </source>
</reference>
<evidence type="ECO:0000256" key="3">
    <source>
        <dbReference type="ARBA" id="ARBA00023157"/>
    </source>
</evidence>
<dbReference type="OrthoDB" id="4473401at2759"/>
<organism evidence="8 9">
    <name type="scientific">Bombyx mandarina</name>
    <name type="common">Wild silk moth</name>
    <name type="synonym">Wild silkworm</name>
    <dbReference type="NCBI Taxonomy" id="7092"/>
    <lineage>
        <taxon>Eukaryota</taxon>
        <taxon>Metazoa</taxon>
        <taxon>Ecdysozoa</taxon>
        <taxon>Arthropoda</taxon>
        <taxon>Hexapoda</taxon>
        <taxon>Insecta</taxon>
        <taxon>Pterygota</taxon>
        <taxon>Neoptera</taxon>
        <taxon>Endopterygota</taxon>
        <taxon>Lepidoptera</taxon>
        <taxon>Glossata</taxon>
        <taxon>Ditrysia</taxon>
        <taxon>Bombycoidea</taxon>
        <taxon>Bombycidae</taxon>
        <taxon>Bombycinae</taxon>
        <taxon>Bombyx</taxon>
    </lineage>
</organism>
<keyword evidence="1" id="KW-0646">Protease inhibitor</keyword>
<dbReference type="GO" id="GO:0004867">
    <property type="term" value="F:serine-type endopeptidase inhibitor activity"/>
    <property type="evidence" value="ECO:0007669"/>
    <property type="project" value="UniProtKB-KW"/>
</dbReference>
<accession>A0A6J2JV59</accession>
<feature type="transmembrane region" description="Helical" evidence="5">
    <location>
        <begin position="112"/>
        <end position="133"/>
    </location>
</feature>
<dbReference type="Proteomes" id="UP000504629">
    <property type="component" value="Unplaced"/>
</dbReference>
<dbReference type="InterPro" id="IPR050098">
    <property type="entry name" value="TFPI/VKTCI-like"/>
</dbReference>
<dbReference type="AlphaFoldDB" id="A0A6J2JV59"/>
<dbReference type="SUPFAM" id="SSF57362">
    <property type="entry name" value="BPTI-like"/>
    <property type="match status" value="2"/>
</dbReference>
<keyword evidence="5" id="KW-0812">Transmembrane</keyword>
<dbReference type="GeneID" id="114245676"/>
<dbReference type="Gene3D" id="4.10.410.10">
    <property type="entry name" value="Pancreatic trypsin inhibitor Kunitz domain"/>
    <property type="match status" value="2"/>
</dbReference>
<dbReference type="KEGG" id="bman:114245676"/>
<dbReference type="FunFam" id="4.10.410.10:FF:000020">
    <property type="entry name" value="Collagen, type VI, alpha 3"/>
    <property type="match status" value="2"/>
</dbReference>
<dbReference type="PROSITE" id="PS51257">
    <property type="entry name" value="PROKAR_LIPOPROTEIN"/>
    <property type="match status" value="1"/>
</dbReference>
<dbReference type="PROSITE" id="PS00280">
    <property type="entry name" value="BPTI_KUNITZ_1"/>
    <property type="match status" value="2"/>
</dbReference>
<evidence type="ECO:0000313" key="8">
    <source>
        <dbReference type="Proteomes" id="UP000504629"/>
    </source>
</evidence>
<dbReference type="SMART" id="SM00131">
    <property type="entry name" value="KU"/>
    <property type="match status" value="2"/>
</dbReference>
<evidence type="ECO:0000256" key="5">
    <source>
        <dbReference type="SAM" id="Phobius"/>
    </source>
</evidence>
<dbReference type="GO" id="GO:0005615">
    <property type="term" value="C:extracellular space"/>
    <property type="evidence" value="ECO:0007669"/>
    <property type="project" value="TreeGrafter"/>
</dbReference>
<name>A0A6J2JV59_BOMMA</name>
<dbReference type="InterPro" id="IPR036880">
    <property type="entry name" value="Kunitz_BPTI_sf"/>
</dbReference>
<proteinExistence type="predicted"/>
<evidence type="ECO:0000256" key="1">
    <source>
        <dbReference type="ARBA" id="ARBA00022690"/>
    </source>
</evidence>
<evidence type="ECO:0000256" key="2">
    <source>
        <dbReference type="ARBA" id="ARBA00022900"/>
    </source>
</evidence>
<keyword evidence="5" id="KW-1133">Transmembrane helix</keyword>
<dbReference type="PROSITE" id="PS50279">
    <property type="entry name" value="BPTI_KUNITZ_2"/>
    <property type="match status" value="2"/>
</dbReference>
<keyword evidence="2" id="KW-0722">Serine protease inhibitor</keyword>
<dbReference type="PRINTS" id="PR00759">
    <property type="entry name" value="BASICPTASE"/>
</dbReference>
<evidence type="ECO:0000313" key="9">
    <source>
        <dbReference type="RefSeq" id="XP_028033726.1"/>
    </source>
</evidence>
<keyword evidence="3" id="KW-1015">Disulfide bond</keyword>
<protein>
    <submittedName>
        <fullName evidence="9">Tissue factor pathway inhibitor-like</fullName>
    </submittedName>
</protein>
<feature type="domain" description="BPTI/Kunitz inhibitor" evidence="7">
    <location>
        <begin position="145"/>
        <end position="196"/>
    </location>
</feature>
<evidence type="ECO:0000256" key="4">
    <source>
        <dbReference type="ARBA" id="ARBA00057363"/>
    </source>
</evidence>